<evidence type="ECO:0000256" key="2">
    <source>
        <dbReference type="ARBA" id="ARBA00022737"/>
    </source>
</evidence>
<evidence type="ECO:0000256" key="3">
    <source>
        <dbReference type="SAM" id="MobiDB-lite"/>
    </source>
</evidence>
<accession>A0A8X7XFD3</accession>
<organism evidence="4 5">
    <name type="scientific">Polypterus senegalus</name>
    <name type="common">Senegal bichir</name>
    <dbReference type="NCBI Taxonomy" id="55291"/>
    <lineage>
        <taxon>Eukaryota</taxon>
        <taxon>Metazoa</taxon>
        <taxon>Chordata</taxon>
        <taxon>Craniata</taxon>
        <taxon>Vertebrata</taxon>
        <taxon>Euteleostomi</taxon>
        <taxon>Actinopterygii</taxon>
        <taxon>Polypteriformes</taxon>
        <taxon>Polypteridae</taxon>
        <taxon>Polypterus</taxon>
    </lineage>
</organism>
<sequence length="204" mass="22454">MLVEDSIDEHGYVKLVTRKRKEQTTSGGRAKKSTKTESVEASTIDLQQTDGNEITVREEGGEDGNESDPSIRVDLSSHSSLREAYSTESILCFLEFLEGKRGVSIVEHFPDLHQLYSCGLTSACCSALSSVLSSPNSRLTELWLSNNKLGDSGARQLSEGLRSDNCKLTDLRLSGNGISESEKRNLRSVQGELRRSGHQLIIYT</sequence>
<dbReference type="PANTHER" id="PTHR24106">
    <property type="entry name" value="NACHT, LRR AND CARD DOMAINS-CONTAINING"/>
    <property type="match status" value="1"/>
</dbReference>
<evidence type="ECO:0000313" key="4">
    <source>
        <dbReference type="EMBL" id="KAG2467002.1"/>
    </source>
</evidence>
<proteinExistence type="predicted"/>
<dbReference type="InterPro" id="IPR051261">
    <property type="entry name" value="NLR"/>
</dbReference>
<dbReference type="InterPro" id="IPR001611">
    <property type="entry name" value="Leu-rich_rpt"/>
</dbReference>
<feature type="compositionally biased region" description="Polar residues" evidence="3">
    <location>
        <begin position="39"/>
        <end position="52"/>
    </location>
</feature>
<feature type="non-terminal residue" evidence="4">
    <location>
        <position position="1"/>
    </location>
</feature>
<evidence type="ECO:0000313" key="5">
    <source>
        <dbReference type="Proteomes" id="UP000886611"/>
    </source>
</evidence>
<dbReference type="InterPro" id="IPR032675">
    <property type="entry name" value="LRR_dom_sf"/>
</dbReference>
<name>A0A8X7XFD3_POLSE</name>
<protein>
    <submittedName>
        <fullName evidence="4">NLRP1 protein</fullName>
    </submittedName>
</protein>
<dbReference type="SUPFAM" id="SSF52047">
    <property type="entry name" value="RNI-like"/>
    <property type="match status" value="1"/>
</dbReference>
<feature type="non-terminal residue" evidence="4">
    <location>
        <position position="204"/>
    </location>
</feature>
<feature type="region of interest" description="Disordered" evidence="3">
    <location>
        <begin position="18"/>
        <end position="73"/>
    </location>
</feature>
<dbReference type="EMBL" id="JAATIS010001159">
    <property type="protein sequence ID" value="KAG2467002.1"/>
    <property type="molecule type" value="Genomic_DNA"/>
</dbReference>
<keyword evidence="2" id="KW-0677">Repeat</keyword>
<evidence type="ECO:0000256" key="1">
    <source>
        <dbReference type="ARBA" id="ARBA00022614"/>
    </source>
</evidence>
<dbReference type="SMART" id="SM00368">
    <property type="entry name" value="LRR_RI"/>
    <property type="match status" value="1"/>
</dbReference>
<gene>
    <name evidence="4" type="primary">Nlrp1_0</name>
    <name evidence="4" type="ORF">GTO96_0017540</name>
</gene>
<keyword evidence="1" id="KW-0433">Leucine-rich repeat</keyword>
<keyword evidence="5" id="KW-1185">Reference proteome</keyword>
<dbReference type="Pfam" id="PF13516">
    <property type="entry name" value="LRR_6"/>
    <property type="match status" value="2"/>
</dbReference>
<comment type="caution">
    <text evidence="4">The sequence shown here is derived from an EMBL/GenBank/DDBJ whole genome shotgun (WGS) entry which is preliminary data.</text>
</comment>
<dbReference type="Gene3D" id="3.80.10.10">
    <property type="entry name" value="Ribonuclease Inhibitor"/>
    <property type="match status" value="1"/>
</dbReference>
<reference evidence="4 5" key="1">
    <citation type="journal article" date="2021" name="Cell">
        <title>Tracing the genetic footprints of vertebrate landing in non-teleost ray-finned fishes.</title>
        <authorList>
            <person name="Bi X."/>
            <person name="Wang K."/>
            <person name="Yang L."/>
            <person name="Pan H."/>
            <person name="Jiang H."/>
            <person name="Wei Q."/>
            <person name="Fang M."/>
            <person name="Yu H."/>
            <person name="Zhu C."/>
            <person name="Cai Y."/>
            <person name="He Y."/>
            <person name="Gan X."/>
            <person name="Zeng H."/>
            <person name="Yu D."/>
            <person name="Zhu Y."/>
            <person name="Jiang H."/>
            <person name="Qiu Q."/>
            <person name="Yang H."/>
            <person name="Zhang Y.E."/>
            <person name="Wang W."/>
            <person name="Zhu M."/>
            <person name="He S."/>
            <person name="Zhang G."/>
        </authorList>
    </citation>
    <scope>NUCLEOTIDE SEQUENCE [LARGE SCALE GENOMIC DNA]</scope>
    <source>
        <strain evidence="4">Bchr_013</strain>
    </source>
</reference>
<dbReference type="AlphaFoldDB" id="A0A8X7XFD3"/>
<dbReference type="Proteomes" id="UP000886611">
    <property type="component" value="Unassembled WGS sequence"/>
</dbReference>